<proteinExistence type="predicted"/>
<reference evidence="3 4" key="1">
    <citation type="submission" date="2019-12" db="EMBL/GenBank/DDBJ databases">
        <title>Genomic-based taxomic classification of the family Erythrobacteraceae.</title>
        <authorList>
            <person name="Xu L."/>
        </authorList>
    </citation>
    <scope>NUCLEOTIDE SEQUENCE [LARGE SCALE GENOMIC DNA]</scope>
    <source>
        <strain evidence="3 4">MCCC 1A09962</strain>
    </source>
</reference>
<feature type="domain" description="Ice-binding protein C-terminal" evidence="2">
    <location>
        <begin position="140"/>
        <end position="164"/>
    </location>
</feature>
<dbReference type="EMBL" id="WTYW01000003">
    <property type="protein sequence ID" value="MXO86681.1"/>
    <property type="molecule type" value="Genomic_DNA"/>
</dbReference>
<dbReference type="NCBIfam" id="NF035944">
    <property type="entry name" value="PEPxxWA-CTERM"/>
    <property type="match status" value="1"/>
</dbReference>
<organism evidence="3 4">
    <name type="scientific">Parapontixanthobacter aurantiacus</name>
    <dbReference type="NCBI Taxonomy" id="1463599"/>
    <lineage>
        <taxon>Bacteria</taxon>
        <taxon>Pseudomonadati</taxon>
        <taxon>Pseudomonadota</taxon>
        <taxon>Alphaproteobacteria</taxon>
        <taxon>Sphingomonadales</taxon>
        <taxon>Erythrobacteraceae</taxon>
        <taxon>Parapontixanthobacter</taxon>
    </lineage>
</organism>
<dbReference type="InterPro" id="IPR013424">
    <property type="entry name" value="Ice-binding_C"/>
</dbReference>
<dbReference type="NCBIfam" id="NF038126">
    <property type="entry name" value="PEP_CTERM_FxDxF"/>
    <property type="match status" value="1"/>
</dbReference>
<protein>
    <submittedName>
        <fullName evidence="3">PEPxxWA-CTERM sorting domain-containing protein</fullName>
    </submittedName>
</protein>
<evidence type="ECO:0000256" key="1">
    <source>
        <dbReference type="SAM" id="SignalP"/>
    </source>
</evidence>
<dbReference type="Pfam" id="PF07589">
    <property type="entry name" value="PEP-CTERM"/>
    <property type="match status" value="1"/>
</dbReference>
<evidence type="ECO:0000313" key="3">
    <source>
        <dbReference type="EMBL" id="MXO86681.1"/>
    </source>
</evidence>
<dbReference type="RefSeq" id="WP_160684061.1">
    <property type="nucleotide sequence ID" value="NZ_WTYW01000003.1"/>
</dbReference>
<dbReference type="Proteomes" id="UP000433104">
    <property type="component" value="Unassembled WGS sequence"/>
</dbReference>
<keyword evidence="1" id="KW-0732">Signal</keyword>
<dbReference type="AlphaFoldDB" id="A0A844ZDS2"/>
<dbReference type="OrthoDB" id="9152028at2"/>
<gene>
    <name evidence="3" type="ORF">GRI38_11660</name>
</gene>
<evidence type="ECO:0000313" key="4">
    <source>
        <dbReference type="Proteomes" id="UP000433104"/>
    </source>
</evidence>
<feature type="chain" id="PRO_5032625390" evidence="1">
    <location>
        <begin position="24"/>
        <end position="176"/>
    </location>
</feature>
<sequence length="176" mass="17862">MKNLSLALLSAPAAIAMMVPASAANAAEIVLTGDDTQLSGKFSGVVKGAGEFTREFTFELPTDGITSTSITSIAVNMMTNLDFTSVLLNGTPFIMSANDTFEFGGLTLATLAGTQTLTVNGISGGNASFAGTISFASTAAVPEPGTWALLLVGFAAVGGAMRRRKPTVVNTGLAYA</sequence>
<accession>A0A844ZDS2</accession>
<keyword evidence="4" id="KW-1185">Reference proteome</keyword>
<dbReference type="NCBIfam" id="TIGR02595">
    <property type="entry name" value="PEP_CTERM"/>
    <property type="match status" value="1"/>
</dbReference>
<evidence type="ECO:0000259" key="2">
    <source>
        <dbReference type="Pfam" id="PF07589"/>
    </source>
</evidence>
<feature type="signal peptide" evidence="1">
    <location>
        <begin position="1"/>
        <end position="23"/>
    </location>
</feature>
<comment type="caution">
    <text evidence="3">The sequence shown here is derived from an EMBL/GenBank/DDBJ whole genome shotgun (WGS) entry which is preliminary data.</text>
</comment>
<name>A0A844ZDS2_9SPHN</name>